<evidence type="ECO:0000313" key="2">
    <source>
        <dbReference type="EMBL" id="KAF5342955.1"/>
    </source>
</evidence>
<organism evidence="2 3">
    <name type="scientific">Tetrapyrgos nigripes</name>
    <dbReference type="NCBI Taxonomy" id="182062"/>
    <lineage>
        <taxon>Eukaryota</taxon>
        <taxon>Fungi</taxon>
        <taxon>Dikarya</taxon>
        <taxon>Basidiomycota</taxon>
        <taxon>Agaricomycotina</taxon>
        <taxon>Agaricomycetes</taxon>
        <taxon>Agaricomycetidae</taxon>
        <taxon>Agaricales</taxon>
        <taxon>Marasmiineae</taxon>
        <taxon>Marasmiaceae</taxon>
        <taxon>Tetrapyrgos</taxon>
    </lineage>
</organism>
<dbReference type="EMBL" id="JAACJM010000152">
    <property type="protein sequence ID" value="KAF5342955.1"/>
    <property type="molecule type" value="Genomic_DNA"/>
</dbReference>
<proteinExistence type="predicted"/>
<comment type="caution">
    <text evidence="2">The sequence shown here is derived from an EMBL/GenBank/DDBJ whole genome shotgun (WGS) entry which is preliminary data.</text>
</comment>
<accession>A0A8H5FMT1</accession>
<feature type="transmembrane region" description="Helical" evidence="1">
    <location>
        <begin position="112"/>
        <end position="134"/>
    </location>
</feature>
<name>A0A8H5FMT1_9AGAR</name>
<feature type="transmembrane region" description="Helical" evidence="1">
    <location>
        <begin position="199"/>
        <end position="223"/>
    </location>
</feature>
<keyword evidence="1" id="KW-0472">Membrane</keyword>
<keyword evidence="1" id="KW-1133">Transmembrane helix</keyword>
<protein>
    <submittedName>
        <fullName evidence="2">Uncharacterized protein</fullName>
    </submittedName>
</protein>
<reference evidence="2 3" key="1">
    <citation type="journal article" date="2020" name="ISME J.">
        <title>Uncovering the hidden diversity of litter-decomposition mechanisms in mushroom-forming fungi.</title>
        <authorList>
            <person name="Floudas D."/>
            <person name="Bentzer J."/>
            <person name="Ahren D."/>
            <person name="Johansson T."/>
            <person name="Persson P."/>
            <person name="Tunlid A."/>
        </authorList>
    </citation>
    <scope>NUCLEOTIDE SEQUENCE [LARGE SCALE GENOMIC DNA]</scope>
    <source>
        <strain evidence="2 3">CBS 291.85</strain>
    </source>
</reference>
<keyword evidence="1" id="KW-0812">Transmembrane</keyword>
<gene>
    <name evidence="2" type="ORF">D9758_014953</name>
</gene>
<evidence type="ECO:0000256" key="1">
    <source>
        <dbReference type="SAM" id="Phobius"/>
    </source>
</evidence>
<sequence length="338" mass="37533">MPPLFLSSLILPHSHPLSRNPRPLLTTTTTTNTIALHHQFSATPPLNVTNPWTFSLPSTMLFLSPVPIPSQSNPNPNSIRPLAPSQRLPSYRFPPLPLPTTKCSSLLMQTRSLGTAGIALLLKAAAIAMLISVLPPDEVNMNGYQSLLTLYYQRVYTIYLGRPPFTPFEPCATYCSHCSSSRSSSSSSSTSPYTSDTPLFYYIWSSVSLACFCYLCLYLYLYLYRYLYSSPSSSSILGVTFQSTCTCTSADICPGDFVPLLSLPLPCLSLDATPRQLLRFRYPCIHSTTIVNVNENISEFTLKQPSLRKSKSLRSSQETRPGAQNLPNIRIHFIRVTP</sequence>
<dbReference type="Proteomes" id="UP000559256">
    <property type="component" value="Unassembled WGS sequence"/>
</dbReference>
<keyword evidence="3" id="KW-1185">Reference proteome</keyword>
<evidence type="ECO:0000313" key="3">
    <source>
        <dbReference type="Proteomes" id="UP000559256"/>
    </source>
</evidence>
<dbReference type="AlphaFoldDB" id="A0A8H5FMT1"/>